<feature type="region of interest" description="Disordered" evidence="1">
    <location>
        <begin position="52"/>
        <end position="83"/>
    </location>
</feature>
<gene>
    <name evidence="3" type="ORF">K444DRAFT_401851</name>
</gene>
<dbReference type="GeneID" id="36580611"/>
<evidence type="ECO:0000256" key="1">
    <source>
        <dbReference type="SAM" id="MobiDB-lite"/>
    </source>
</evidence>
<dbReference type="Proteomes" id="UP000235371">
    <property type="component" value="Unassembled WGS sequence"/>
</dbReference>
<accession>A0A2J6TA49</accession>
<dbReference type="RefSeq" id="XP_024736766.1">
    <property type="nucleotide sequence ID" value="XM_024872531.1"/>
</dbReference>
<evidence type="ECO:0000313" key="3">
    <source>
        <dbReference type="EMBL" id="PMD59862.1"/>
    </source>
</evidence>
<evidence type="ECO:0000256" key="2">
    <source>
        <dbReference type="SAM" id="Phobius"/>
    </source>
</evidence>
<dbReference type="AlphaFoldDB" id="A0A2J6TA49"/>
<sequence length="83" mass="9402">MKVHTTRKGVTHHLTRETRQRVKVFFSFLTSGRAFSINICALLAFQAQSIDSPPSHPNPAIMHPLKRNRTVPSVQRPKPESTL</sequence>
<name>A0A2J6TA49_9HELO</name>
<dbReference type="EMBL" id="KZ613803">
    <property type="protein sequence ID" value="PMD59862.1"/>
    <property type="molecule type" value="Genomic_DNA"/>
</dbReference>
<keyword evidence="2" id="KW-0472">Membrane</keyword>
<reference evidence="3 4" key="1">
    <citation type="submission" date="2016-04" db="EMBL/GenBank/DDBJ databases">
        <title>A degradative enzymes factory behind the ericoid mycorrhizal symbiosis.</title>
        <authorList>
            <consortium name="DOE Joint Genome Institute"/>
            <person name="Martino E."/>
            <person name="Morin E."/>
            <person name="Grelet G."/>
            <person name="Kuo A."/>
            <person name="Kohler A."/>
            <person name="Daghino S."/>
            <person name="Barry K."/>
            <person name="Choi C."/>
            <person name="Cichocki N."/>
            <person name="Clum A."/>
            <person name="Copeland A."/>
            <person name="Hainaut M."/>
            <person name="Haridas S."/>
            <person name="Labutti K."/>
            <person name="Lindquist E."/>
            <person name="Lipzen A."/>
            <person name="Khouja H.-R."/>
            <person name="Murat C."/>
            <person name="Ohm R."/>
            <person name="Olson A."/>
            <person name="Spatafora J."/>
            <person name="Veneault-Fourrey C."/>
            <person name="Henrissat B."/>
            <person name="Grigoriev I."/>
            <person name="Martin F."/>
            <person name="Perotto S."/>
        </authorList>
    </citation>
    <scope>NUCLEOTIDE SEQUENCE [LARGE SCALE GENOMIC DNA]</scope>
    <source>
        <strain evidence="3 4">E</strain>
    </source>
</reference>
<dbReference type="InParanoid" id="A0A2J6TA49"/>
<keyword evidence="4" id="KW-1185">Reference proteome</keyword>
<protein>
    <submittedName>
        <fullName evidence="3">Uncharacterized protein</fullName>
    </submittedName>
</protein>
<keyword evidence="2" id="KW-1133">Transmembrane helix</keyword>
<feature type="transmembrane region" description="Helical" evidence="2">
    <location>
        <begin position="24"/>
        <end position="45"/>
    </location>
</feature>
<organism evidence="3 4">
    <name type="scientific">Hyaloscypha bicolor E</name>
    <dbReference type="NCBI Taxonomy" id="1095630"/>
    <lineage>
        <taxon>Eukaryota</taxon>
        <taxon>Fungi</taxon>
        <taxon>Dikarya</taxon>
        <taxon>Ascomycota</taxon>
        <taxon>Pezizomycotina</taxon>
        <taxon>Leotiomycetes</taxon>
        <taxon>Helotiales</taxon>
        <taxon>Hyaloscyphaceae</taxon>
        <taxon>Hyaloscypha</taxon>
        <taxon>Hyaloscypha bicolor</taxon>
    </lineage>
</organism>
<evidence type="ECO:0000313" key="4">
    <source>
        <dbReference type="Proteomes" id="UP000235371"/>
    </source>
</evidence>
<proteinExistence type="predicted"/>
<keyword evidence="2" id="KW-0812">Transmembrane</keyword>